<keyword evidence="3" id="KW-1185">Reference proteome</keyword>
<evidence type="ECO:0000313" key="3">
    <source>
        <dbReference type="Proteomes" id="UP000276133"/>
    </source>
</evidence>
<dbReference type="AlphaFoldDB" id="A0A3M7QDC2"/>
<reference evidence="2 3" key="1">
    <citation type="journal article" date="2018" name="Sci. Rep.">
        <title>Genomic signatures of local adaptation to the degree of environmental predictability in rotifers.</title>
        <authorList>
            <person name="Franch-Gras L."/>
            <person name="Hahn C."/>
            <person name="Garcia-Roger E.M."/>
            <person name="Carmona M.J."/>
            <person name="Serra M."/>
            <person name="Gomez A."/>
        </authorList>
    </citation>
    <scope>NUCLEOTIDE SEQUENCE [LARGE SCALE GENOMIC DNA]</scope>
    <source>
        <strain evidence="2">HYR1</strain>
    </source>
</reference>
<feature type="region of interest" description="Disordered" evidence="1">
    <location>
        <begin position="100"/>
        <end position="126"/>
    </location>
</feature>
<comment type="caution">
    <text evidence="2">The sequence shown here is derived from an EMBL/GenBank/DDBJ whole genome shotgun (WGS) entry which is preliminary data.</text>
</comment>
<accession>A0A3M7QDC2</accession>
<protein>
    <submittedName>
        <fullName evidence="2">Uncharacterized protein</fullName>
    </submittedName>
</protein>
<dbReference type="Proteomes" id="UP000276133">
    <property type="component" value="Unassembled WGS sequence"/>
</dbReference>
<name>A0A3M7QDC2_BRAPC</name>
<feature type="compositionally biased region" description="Acidic residues" evidence="1">
    <location>
        <begin position="114"/>
        <end position="126"/>
    </location>
</feature>
<evidence type="ECO:0000313" key="2">
    <source>
        <dbReference type="EMBL" id="RNA09184.1"/>
    </source>
</evidence>
<organism evidence="2 3">
    <name type="scientific">Brachionus plicatilis</name>
    <name type="common">Marine rotifer</name>
    <name type="synonym">Brachionus muelleri</name>
    <dbReference type="NCBI Taxonomy" id="10195"/>
    <lineage>
        <taxon>Eukaryota</taxon>
        <taxon>Metazoa</taxon>
        <taxon>Spiralia</taxon>
        <taxon>Gnathifera</taxon>
        <taxon>Rotifera</taxon>
        <taxon>Eurotatoria</taxon>
        <taxon>Monogononta</taxon>
        <taxon>Pseudotrocha</taxon>
        <taxon>Ploima</taxon>
        <taxon>Brachionidae</taxon>
        <taxon>Brachionus</taxon>
    </lineage>
</organism>
<gene>
    <name evidence="2" type="ORF">BpHYR1_003426</name>
</gene>
<proteinExistence type="predicted"/>
<dbReference type="EMBL" id="REGN01006525">
    <property type="protein sequence ID" value="RNA09184.1"/>
    <property type="molecule type" value="Genomic_DNA"/>
</dbReference>
<evidence type="ECO:0000256" key="1">
    <source>
        <dbReference type="SAM" id="MobiDB-lite"/>
    </source>
</evidence>
<sequence length="126" mass="13512">MDKFLMLPSALRHEGQQVNLGRQFEQTMWPDWHCRMGGSANSKQTGHSNRLSKSCRGLDGWLDDIIGTGGTQRYGALWASPALLAAGLAGSAGCSRLQCRSGDRGADSSSTDDGGADDDCDDKLFM</sequence>